<proteinExistence type="predicted"/>
<reference evidence="2" key="2">
    <citation type="submission" date="2017-02" db="EMBL/GenBank/DDBJ databases">
        <title>WGS assembly of Sorghum bicolor.</title>
        <authorList>
            <person name="Paterson A."/>
            <person name="Mullet J."/>
            <person name="Bowers J."/>
            <person name="Bruggmann R."/>
            <person name="Dubchak I."/>
            <person name="Grimwood J."/>
            <person name="Gundlach H."/>
            <person name="Haberer G."/>
            <person name="Hellsten U."/>
            <person name="Mitros T."/>
            <person name="Poliakov A."/>
            <person name="Schmutz J."/>
            <person name="Spannagl M."/>
            <person name="Tang H."/>
            <person name="Wang X."/>
            <person name="Wicker T."/>
            <person name="Bharti A."/>
            <person name="Chapman J."/>
            <person name="Feltus F."/>
            <person name="Gowik U."/>
            <person name="Grigoriev I."/>
            <person name="Lyons E."/>
            <person name="Maher C."/>
            <person name="Martis M."/>
            <person name="Narechania A."/>
            <person name="Otillar R."/>
            <person name="Penning B."/>
            <person name="Salamov A."/>
            <person name="Wang Y."/>
            <person name="Zhang L."/>
            <person name="Carpita N."/>
            <person name="Freeling M."/>
            <person name="Gingle A."/>
            <person name="Hash C."/>
            <person name="Keller B."/>
            <person name="Klein P."/>
            <person name="Kresovich S."/>
            <person name="Mccann M."/>
            <person name="Ming R."/>
            <person name="Peterson D."/>
            <person name="Rahman M."/>
            <person name="Ware D."/>
            <person name="Westhoff P."/>
            <person name="Mayer K."/>
            <person name="Messing J."/>
            <person name="Sims D."/>
            <person name="Jenkins J."/>
            <person name="Shu S."/>
            <person name="Rokhsar D."/>
        </authorList>
    </citation>
    <scope>NUCLEOTIDE SEQUENCE</scope>
</reference>
<dbReference type="InParanoid" id="A0A194YK97"/>
<evidence type="ECO:0000313" key="2">
    <source>
        <dbReference type="EMBL" id="KXG20011.1"/>
    </source>
</evidence>
<keyword evidence="3" id="KW-1185">Reference proteome</keyword>
<evidence type="ECO:0000256" key="1">
    <source>
        <dbReference type="SAM" id="Phobius"/>
    </source>
</evidence>
<keyword evidence="1" id="KW-0812">Transmembrane</keyword>
<dbReference type="Gramene" id="KXG20012">
    <property type="protein sequence ID" value="KXG20012"/>
    <property type="gene ID" value="SORBI_3010G142700"/>
</dbReference>
<sequence length="93" mass="10596">MPYLEMIKSTNLQMRGSMVEVELHWIAAYLNLVVCCMAKLYVGCMLYGVNCGLNCILLLDGLIRAVRRGCVYRQVVPYVYRQVDAGVQETPKF</sequence>
<dbReference type="EMBL" id="CM000769">
    <property type="protein sequence ID" value="KXG20012.1"/>
    <property type="molecule type" value="Genomic_DNA"/>
</dbReference>
<reference evidence="3" key="3">
    <citation type="journal article" date="2018" name="Plant J.">
        <title>The Sorghum bicolor reference genome: improved assembly, gene annotations, a transcriptome atlas, and signatures of genome organization.</title>
        <authorList>
            <person name="McCormick R.F."/>
            <person name="Truong S.K."/>
            <person name="Sreedasyam A."/>
            <person name="Jenkins J."/>
            <person name="Shu S."/>
            <person name="Sims D."/>
            <person name="Kennedy M."/>
            <person name="Amirebrahimi M."/>
            <person name="Weers B.D."/>
            <person name="McKinley B."/>
            <person name="Mattison A."/>
            <person name="Morishige D.T."/>
            <person name="Grimwood J."/>
            <person name="Schmutz J."/>
            <person name="Mullet J.E."/>
        </authorList>
    </citation>
    <scope>NUCLEOTIDE SEQUENCE [LARGE SCALE GENOMIC DNA]</scope>
    <source>
        <strain evidence="3">cv. BTx623</strain>
    </source>
</reference>
<name>A0A194YK97_SORBI</name>
<reference evidence="2 3" key="1">
    <citation type="journal article" date="2009" name="Nature">
        <title>The Sorghum bicolor genome and the diversification of grasses.</title>
        <authorList>
            <person name="Paterson A.H."/>
            <person name="Bowers J.E."/>
            <person name="Bruggmann R."/>
            <person name="Dubchak I."/>
            <person name="Grimwood J."/>
            <person name="Gundlach H."/>
            <person name="Haberer G."/>
            <person name="Hellsten U."/>
            <person name="Mitros T."/>
            <person name="Poliakov A."/>
            <person name="Schmutz J."/>
            <person name="Spannagl M."/>
            <person name="Tang H."/>
            <person name="Wang X."/>
            <person name="Wicker T."/>
            <person name="Bharti A.K."/>
            <person name="Chapman J."/>
            <person name="Feltus F.A."/>
            <person name="Gowik U."/>
            <person name="Grigoriev I.V."/>
            <person name="Lyons E."/>
            <person name="Maher C.A."/>
            <person name="Martis M."/>
            <person name="Narechania A."/>
            <person name="Otillar R.P."/>
            <person name="Penning B.W."/>
            <person name="Salamov A.A."/>
            <person name="Wang Y."/>
            <person name="Zhang L."/>
            <person name="Carpita N.C."/>
            <person name="Freeling M."/>
            <person name="Gingle A.R."/>
            <person name="Hash C.T."/>
            <person name="Keller B."/>
            <person name="Klein P."/>
            <person name="Kresovich S."/>
            <person name="McCann M.C."/>
            <person name="Ming R."/>
            <person name="Peterson D.G."/>
            <person name="Mehboob-ur-Rahman"/>
            <person name="Ware D."/>
            <person name="Westhoff P."/>
            <person name="Mayer K.F."/>
            <person name="Messing J."/>
            <person name="Rokhsar D.S."/>
        </authorList>
    </citation>
    <scope>NUCLEOTIDE SEQUENCE [LARGE SCALE GENOMIC DNA]</scope>
    <source>
        <strain evidence="3">cv. BTx623</strain>
    </source>
</reference>
<keyword evidence="1" id="KW-0472">Membrane</keyword>
<accession>A0A194YK97</accession>
<dbReference type="Gramene" id="KXG20013">
    <property type="protein sequence ID" value="KXG20013"/>
    <property type="gene ID" value="SORBI_3010G142700"/>
</dbReference>
<dbReference type="Gramene" id="KXG20010">
    <property type="protein sequence ID" value="KXG20010"/>
    <property type="gene ID" value="SORBI_3010G142700"/>
</dbReference>
<organism evidence="2 3">
    <name type="scientific">Sorghum bicolor</name>
    <name type="common">Sorghum</name>
    <name type="synonym">Sorghum vulgare</name>
    <dbReference type="NCBI Taxonomy" id="4558"/>
    <lineage>
        <taxon>Eukaryota</taxon>
        <taxon>Viridiplantae</taxon>
        <taxon>Streptophyta</taxon>
        <taxon>Embryophyta</taxon>
        <taxon>Tracheophyta</taxon>
        <taxon>Spermatophyta</taxon>
        <taxon>Magnoliopsida</taxon>
        <taxon>Liliopsida</taxon>
        <taxon>Poales</taxon>
        <taxon>Poaceae</taxon>
        <taxon>PACMAD clade</taxon>
        <taxon>Panicoideae</taxon>
        <taxon>Andropogonodae</taxon>
        <taxon>Andropogoneae</taxon>
        <taxon>Sorghinae</taxon>
        <taxon>Sorghum</taxon>
    </lineage>
</organism>
<dbReference type="EMBL" id="CM000769">
    <property type="protein sequence ID" value="KXG20010.1"/>
    <property type="molecule type" value="Genomic_DNA"/>
</dbReference>
<dbReference type="AlphaFoldDB" id="A0A194YK97"/>
<dbReference type="EMBL" id="CM000769">
    <property type="protein sequence ID" value="KXG20013.1"/>
    <property type="molecule type" value="Genomic_DNA"/>
</dbReference>
<dbReference type="Gramene" id="KXG20011">
    <property type="protein sequence ID" value="KXG20011"/>
    <property type="gene ID" value="SORBI_3010G142700"/>
</dbReference>
<keyword evidence="1" id="KW-1133">Transmembrane helix</keyword>
<gene>
    <name evidence="2" type="ORF">SORBI_3010G142700</name>
</gene>
<evidence type="ECO:0000313" key="3">
    <source>
        <dbReference type="Proteomes" id="UP000000768"/>
    </source>
</evidence>
<feature type="transmembrane region" description="Helical" evidence="1">
    <location>
        <begin position="21"/>
        <end position="41"/>
    </location>
</feature>
<protein>
    <submittedName>
        <fullName evidence="2">Uncharacterized protein</fullName>
    </submittedName>
</protein>
<dbReference type="Proteomes" id="UP000000768">
    <property type="component" value="Chromosome 10"/>
</dbReference>
<dbReference type="EMBL" id="CM000769">
    <property type="protein sequence ID" value="KXG20011.1"/>
    <property type="molecule type" value="Genomic_DNA"/>
</dbReference>